<dbReference type="NCBIfam" id="NF033208">
    <property type="entry name" value="choice_anch_E"/>
    <property type="match status" value="1"/>
</dbReference>
<evidence type="ECO:0000256" key="1">
    <source>
        <dbReference type="SAM" id="Phobius"/>
    </source>
</evidence>
<dbReference type="AlphaFoldDB" id="A0A917A6D0"/>
<keyword evidence="4" id="KW-1185">Reference proteome</keyword>
<evidence type="ECO:0000256" key="2">
    <source>
        <dbReference type="SAM" id="SignalP"/>
    </source>
</evidence>
<feature type="transmembrane region" description="Helical" evidence="1">
    <location>
        <begin position="200"/>
        <end position="219"/>
    </location>
</feature>
<accession>A0A917A6D0</accession>
<keyword evidence="2" id="KW-0732">Signal</keyword>
<proteinExistence type="predicted"/>
<reference evidence="4" key="1">
    <citation type="journal article" date="2019" name="Int. J. Syst. Evol. Microbiol.">
        <title>The Global Catalogue of Microorganisms (GCM) 10K type strain sequencing project: providing services to taxonomists for standard genome sequencing and annotation.</title>
        <authorList>
            <consortium name="The Broad Institute Genomics Platform"/>
            <consortium name="The Broad Institute Genome Sequencing Center for Infectious Disease"/>
            <person name="Wu L."/>
            <person name="Ma J."/>
        </authorList>
    </citation>
    <scope>NUCLEOTIDE SEQUENCE [LARGE SCALE GENOMIC DNA]</scope>
    <source>
        <strain evidence="4">CGMCC 1.12664</strain>
    </source>
</reference>
<evidence type="ECO:0000313" key="3">
    <source>
        <dbReference type="EMBL" id="GGE25857.1"/>
    </source>
</evidence>
<sequence length="228" mass="23310">MRRLLLALALIALPHVAAASTVFQVASGSGSLSFDRFDATLGTLTQVDLVLTRTTPVGFTMFPGPEPTLPTTATFSLGGLSILSAGATPPVVDVYTVSGTTIPLVQGGYGSAVSMTMNWRFSAVTDLIGFAIDVETPAPNLLIFSPVVQDIALTLADFTGPGQMTWADSLLPAAAGQAVFLPGATSLVAQVTYTYDAAAVPLPATALLLGAAVAGFGVLGRRRARKAA</sequence>
<keyword evidence="1" id="KW-0812">Transmembrane</keyword>
<dbReference type="RefSeq" id="WP_188476836.1">
    <property type="nucleotide sequence ID" value="NZ_BMFJ01000001.1"/>
</dbReference>
<comment type="caution">
    <text evidence="3">The sequence shown here is derived from an EMBL/GenBank/DDBJ whole genome shotgun (WGS) entry which is preliminary data.</text>
</comment>
<name>A0A917A6D0_9RHOB</name>
<evidence type="ECO:0000313" key="4">
    <source>
        <dbReference type="Proteomes" id="UP000612855"/>
    </source>
</evidence>
<feature type="chain" id="PRO_5036757483" description="VPLPA-CTERM protein sorting domain-containing protein" evidence="2">
    <location>
        <begin position="20"/>
        <end position="228"/>
    </location>
</feature>
<dbReference type="Proteomes" id="UP000612855">
    <property type="component" value="Unassembled WGS sequence"/>
</dbReference>
<organism evidence="3 4">
    <name type="scientific">Primorskyibacter flagellatus</name>
    <dbReference type="NCBI Taxonomy" id="1387277"/>
    <lineage>
        <taxon>Bacteria</taxon>
        <taxon>Pseudomonadati</taxon>
        <taxon>Pseudomonadota</taxon>
        <taxon>Alphaproteobacteria</taxon>
        <taxon>Rhodobacterales</taxon>
        <taxon>Roseobacteraceae</taxon>
        <taxon>Primorskyibacter</taxon>
    </lineage>
</organism>
<evidence type="ECO:0008006" key="5">
    <source>
        <dbReference type="Google" id="ProtNLM"/>
    </source>
</evidence>
<gene>
    <name evidence="3" type="ORF">GCM10011360_12860</name>
</gene>
<dbReference type="EMBL" id="BMFJ01000001">
    <property type="protein sequence ID" value="GGE25857.1"/>
    <property type="molecule type" value="Genomic_DNA"/>
</dbReference>
<keyword evidence="1" id="KW-1133">Transmembrane helix</keyword>
<feature type="signal peptide" evidence="2">
    <location>
        <begin position="1"/>
        <end position="19"/>
    </location>
</feature>
<protein>
    <recommendedName>
        <fullName evidence="5">VPLPA-CTERM protein sorting domain-containing protein</fullName>
    </recommendedName>
</protein>
<keyword evidence="1" id="KW-0472">Membrane</keyword>